<dbReference type="GeneID" id="20315455"/>
<sequence length="100" mass="11048">MSKQLGAARYASRYAFSHSVLLRQASSGLLVSFIIRLDGRPPAQDKVYLIRYIPFGDSESDLLEAHPEALESNLNRRNDGVLDRSAVVELSFAVPDQSAL</sequence>
<dbReference type="CTD" id="20315455"/>
<dbReference type="KEGG" id="ovi:T265_01267"/>
<proteinExistence type="predicted"/>
<gene>
    <name evidence="1" type="ORF">T265_01267</name>
</gene>
<organism evidence="1 2">
    <name type="scientific">Opisthorchis viverrini</name>
    <name type="common">Southeast Asian liver fluke</name>
    <dbReference type="NCBI Taxonomy" id="6198"/>
    <lineage>
        <taxon>Eukaryota</taxon>
        <taxon>Metazoa</taxon>
        <taxon>Spiralia</taxon>
        <taxon>Lophotrochozoa</taxon>
        <taxon>Platyhelminthes</taxon>
        <taxon>Trematoda</taxon>
        <taxon>Digenea</taxon>
        <taxon>Opisthorchiida</taxon>
        <taxon>Opisthorchiata</taxon>
        <taxon>Opisthorchiidae</taxon>
        <taxon>Opisthorchis</taxon>
    </lineage>
</organism>
<name>A0A075AAI7_OPIVI</name>
<evidence type="ECO:0000313" key="2">
    <source>
        <dbReference type="Proteomes" id="UP000054324"/>
    </source>
</evidence>
<dbReference type="RefSeq" id="XP_009163516.1">
    <property type="nucleotide sequence ID" value="XM_009165252.1"/>
</dbReference>
<dbReference type="AlphaFoldDB" id="A0A075AAI7"/>
<dbReference type="Proteomes" id="UP000054324">
    <property type="component" value="Unassembled WGS sequence"/>
</dbReference>
<reference evidence="1 2" key="1">
    <citation type="submission" date="2013-11" db="EMBL/GenBank/DDBJ databases">
        <title>Opisthorchis viverrini - life in the bile duct.</title>
        <authorList>
            <person name="Young N.D."/>
            <person name="Nagarajan N."/>
            <person name="Lin S.J."/>
            <person name="Korhonen P.K."/>
            <person name="Jex A.R."/>
            <person name="Hall R.S."/>
            <person name="Safavi-Hemami H."/>
            <person name="Kaewkong W."/>
            <person name="Bertrand D."/>
            <person name="Gao S."/>
            <person name="Seet Q."/>
            <person name="Wongkham S."/>
            <person name="Teh B.T."/>
            <person name="Wongkham C."/>
            <person name="Intapan P.M."/>
            <person name="Maleewong W."/>
            <person name="Yang X."/>
            <person name="Hu M."/>
            <person name="Wang Z."/>
            <person name="Hofmann A."/>
            <person name="Sternberg P.W."/>
            <person name="Tan P."/>
            <person name="Wang J."/>
            <person name="Gasser R.B."/>
        </authorList>
    </citation>
    <scope>NUCLEOTIDE SEQUENCE [LARGE SCALE GENOMIC DNA]</scope>
</reference>
<evidence type="ECO:0000313" key="1">
    <source>
        <dbReference type="EMBL" id="KER32790.1"/>
    </source>
</evidence>
<protein>
    <submittedName>
        <fullName evidence="1">Uncharacterized protein</fullName>
    </submittedName>
</protein>
<accession>A0A075AAI7</accession>
<dbReference type="EMBL" id="KL596631">
    <property type="protein sequence ID" value="KER32790.1"/>
    <property type="molecule type" value="Genomic_DNA"/>
</dbReference>
<keyword evidence="2" id="KW-1185">Reference proteome</keyword>